<keyword evidence="1" id="KW-0812">Transmembrane</keyword>
<dbReference type="AlphaFoldDB" id="A0A919XRA7"/>
<dbReference type="InterPro" id="IPR025164">
    <property type="entry name" value="Toastrack_DUF4097"/>
</dbReference>
<feature type="transmembrane region" description="Helical" evidence="1">
    <location>
        <begin position="35"/>
        <end position="52"/>
    </location>
</feature>
<keyword evidence="1" id="KW-1133">Transmembrane helix</keyword>
<dbReference type="EMBL" id="BORR01000008">
    <property type="protein sequence ID" value="GIO37564.1"/>
    <property type="molecule type" value="Genomic_DNA"/>
</dbReference>
<dbReference type="Proteomes" id="UP000681162">
    <property type="component" value="Unassembled WGS sequence"/>
</dbReference>
<dbReference type="PANTHER" id="PTHR34094:SF1">
    <property type="entry name" value="PROTEIN FAM185A"/>
    <property type="match status" value="1"/>
</dbReference>
<accession>A0A919XRA7</accession>
<comment type="caution">
    <text evidence="3">The sequence shown here is derived from an EMBL/GenBank/DDBJ whole genome shotgun (WGS) entry which is preliminary data.</text>
</comment>
<sequence>MTLKINVSKKPRQASIRSGGAAHRGFRPRRKKRKVVACLLAAGFPGLGHLYLKLPVQGTALISLFLLDISSLIYFSSVRSALNLPLLVLLGLMIPIIYFYSIYTVLQAVDLINARIRYVEAHREEGEASIDIHGSQPRDANVREGLIAGLMLIGSGAVIFLLHMDPFWLESYLYWFSGYLVSAVLTIGGVLMIWREGRRRFVRSGRFTAAALIAAVGLVLLSDRITGQNHLFQLPEWWPLVLMLLGVDYIGVLFWHLKTSGRRTYRIRVDMKGIILSVAIAFSVFAVTQQDHYMHLWNRVSLDLASSAAEFSQAEGYHLQMPVVRVPIELDTEQVVINGVNGDIDIKRATTEDIQIQGTVWVDELPEEEAAPIAEETEIASTVGKSLTLTVKNQLYGASGKRHPRVNLTVLLPENRFLDLDISTTEGSIKLTNVQALKQIKLQTANGNLRLWEIGGDVTAKVLNGDAEFYRIFGNLTVDTQGGNLKANGIDGDAALSTKVGDISLVNAEGEISAGTRNGNIVIDGVPQVLHAESLNGKIRVSSNLVGGDWDVYSGVGEVTLEVPVTGDYTLEGSSGYGDIQSDLPFPIEDKVITGIQGNGEHMIKVNGNSNLIVNYR</sequence>
<feature type="transmembrane region" description="Helical" evidence="1">
    <location>
        <begin position="206"/>
        <end position="225"/>
    </location>
</feature>
<feature type="transmembrane region" description="Helical" evidence="1">
    <location>
        <begin position="172"/>
        <end position="194"/>
    </location>
</feature>
<reference evidence="3 4" key="1">
    <citation type="submission" date="2021-03" db="EMBL/GenBank/DDBJ databases">
        <title>Antimicrobial resistance genes in bacteria isolated from Japanese honey, and their potential for conferring macrolide and lincosamide resistance in the American foulbrood pathogen Paenibacillus larvae.</title>
        <authorList>
            <person name="Okamoto M."/>
            <person name="Kumagai M."/>
            <person name="Kanamori H."/>
            <person name="Takamatsu D."/>
        </authorList>
    </citation>
    <scope>NUCLEOTIDE SEQUENCE [LARGE SCALE GENOMIC DNA]</scope>
    <source>
        <strain evidence="3 4">J41TS12</strain>
    </source>
</reference>
<name>A0A919XRA7_9BACL</name>
<keyword evidence="4" id="KW-1185">Reference proteome</keyword>
<feature type="transmembrane region" description="Helical" evidence="1">
    <location>
        <begin position="82"/>
        <end position="103"/>
    </location>
</feature>
<keyword evidence="1" id="KW-0472">Membrane</keyword>
<organism evidence="3 4">
    <name type="scientific">Paenibacillus antibioticophila</name>
    <dbReference type="NCBI Taxonomy" id="1274374"/>
    <lineage>
        <taxon>Bacteria</taxon>
        <taxon>Bacillati</taxon>
        <taxon>Bacillota</taxon>
        <taxon>Bacilli</taxon>
        <taxon>Bacillales</taxon>
        <taxon>Paenibacillaceae</taxon>
        <taxon>Paenibacillus</taxon>
    </lineage>
</organism>
<dbReference type="RefSeq" id="WP_249413001.1">
    <property type="nucleotide sequence ID" value="NZ_BORR01000008.1"/>
</dbReference>
<evidence type="ECO:0000313" key="4">
    <source>
        <dbReference type="Proteomes" id="UP000681162"/>
    </source>
</evidence>
<dbReference type="Pfam" id="PF13349">
    <property type="entry name" value="DUF4097"/>
    <property type="match status" value="1"/>
</dbReference>
<evidence type="ECO:0000256" key="1">
    <source>
        <dbReference type="SAM" id="Phobius"/>
    </source>
</evidence>
<evidence type="ECO:0000259" key="2">
    <source>
        <dbReference type="Pfam" id="PF13349"/>
    </source>
</evidence>
<dbReference type="PANTHER" id="PTHR34094">
    <property type="match status" value="1"/>
</dbReference>
<proteinExistence type="predicted"/>
<gene>
    <name evidence="3" type="ORF">J41TS12_24250</name>
</gene>
<feature type="transmembrane region" description="Helical" evidence="1">
    <location>
        <begin position="269"/>
        <end position="288"/>
    </location>
</feature>
<feature type="transmembrane region" description="Helical" evidence="1">
    <location>
        <begin position="237"/>
        <end position="257"/>
    </location>
</feature>
<feature type="domain" description="DUF4097" evidence="2">
    <location>
        <begin position="336"/>
        <end position="610"/>
    </location>
</feature>
<evidence type="ECO:0000313" key="3">
    <source>
        <dbReference type="EMBL" id="GIO37564.1"/>
    </source>
</evidence>
<protein>
    <recommendedName>
        <fullName evidence="2">DUF4097 domain-containing protein</fullName>
    </recommendedName>
</protein>